<evidence type="ECO:0008006" key="4">
    <source>
        <dbReference type="Google" id="ProtNLM"/>
    </source>
</evidence>
<keyword evidence="3" id="KW-1185">Reference proteome</keyword>
<dbReference type="RefSeq" id="WP_047192103.1">
    <property type="nucleotide sequence ID" value="NZ_LCYG01000091.1"/>
</dbReference>
<evidence type="ECO:0000256" key="1">
    <source>
        <dbReference type="SAM" id="Phobius"/>
    </source>
</evidence>
<dbReference type="Pfam" id="PF05656">
    <property type="entry name" value="DUF805"/>
    <property type="match status" value="1"/>
</dbReference>
<keyword evidence="1" id="KW-0812">Transmembrane</keyword>
<keyword evidence="1" id="KW-1133">Transmembrane helix</keyword>
<sequence>MDFGLAIKTCSSKYADFTGRASRPEYWWFFLFSVIVYFVTTFVDGVIGLPIFNLVAMLALLLPSLAVGARRLHDMDYSGWWLLLALVPVLGSIALIVWFCMPGTPGANRFGEAPAQTPALPGTQSAA</sequence>
<feature type="transmembrane region" description="Helical" evidence="1">
    <location>
        <begin position="80"/>
        <end position="99"/>
    </location>
</feature>
<protein>
    <recommendedName>
        <fullName evidence="4">DUF805 domain-containing protein</fullName>
    </recommendedName>
</protein>
<proteinExistence type="predicted"/>
<accession>A0A0H1R4T8</accession>
<feature type="transmembrane region" description="Helical" evidence="1">
    <location>
        <begin position="26"/>
        <end position="43"/>
    </location>
</feature>
<dbReference type="OrthoDB" id="9812349at2"/>
<comment type="caution">
    <text evidence="2">The sequence shown here is derived from an EMBL/GenBank/DDBJ whole genome shotgun (WGS) entry which is preliminary data.</text>
</comment>
<dbReference type="PATRIC" id="fig|1225564.3.peg.7009"/>
<gene>
    <name evidence="2" type="ORF">AA309_26925</name>
</gene>
<dbReference type="EMBL" id="LCYG01000091">
    <property type="protein sequence ID" value="KLK90245.1"/>
    <property type="molecule type" value="Genomic_DNA"/>
</dbReference>
<dbReference type="STRING" id="1225564.AA309_26925"/>
<keyword evidence="1" id="KW-0472">Membrane</keyword>
<dbReference type="PANTHER" id="PTHR34980">
    <property type="entry name" value="INNER MEMBRANE PROTEIN-RELATED-RELATED"/>
    <property type="match status" value="1"/>
</dbReference>
<reference evidence="2 3" key="1">
    <citation type="submission" date="2015-05" db="EMBL/GenBank/DDBJ databases">
        <title>Draft genome sequence of Microvirga vignae strain BR3299, a novel nitrogen fixing bacteria isolated from Brazil semi-aired region.</title>
        <authorList>
            <person name="Zilli J.E."/>
            <person name="Passos S.R."/>
            <person name="Leite J."/>
            <person name="Baldani J.I."/>
            <person name="Xavier G.R."/>
            <person name="Rumjaneck N.G."/>
            <person name="Simoes-Araujo J.L."/>
        </authorList>
    </citation>
    <scope>NUCLEOTIDE SEQUENCE [LARGE SCALE GENOMIC DNA]</scope>
    <source>
        <strain evidence="2 3">BR3299</strain>
    </source>
</reference>
<dbReference type="AlphaFoldDB" id="A0A0H1R4T8"/>
<evidence type="ECO:0000313" key="3">
    <source>
        <dbReference type="Proteomes" id="UP000035489"/>
    </source>
</evidence>
<dbReference type="PANTHER" id="PTHR34980:SF2">
    <property type="entry name" value="INNER MEMBRANE PROTEIN YHAH-RELATED"/>
    <property type="match status" value="1"/>
</dbReference>
<evidence type="ECO:0000313" key="2">
    <source>
        <dbReference type="EMBL" id="KLK90245.1"/>
    </source>
</evidence>
<dbReference type="GO" id="GO:0005886">
    <property type="term" value="C:plasma membrane"/>
    <property type="evidence" value="ECO:0007669"/>
    <property type="project" value="TreeGrafter"/>
</dbReference>
<feature type="transmembrane region" description="Helical" evidence="1">
    <location>
        <begin position="49"/>
        <end position="68"/>
    </location>
</feature>
<dbReference type="InterPro" id="IPR008523">
    <property type="entry name" value="DUF805"/>
</dbReference>
<name>A0A0H1R4T8_9HYPH</name>
<dbReference type="Proteomes" id="UP000035489">
    <property type="component" value="Unassembled WGS sequence"/>
</dbReference>
<organism evidence="2 3">
    <name type="scientific">Microvirga vignae</name>
    <dbReference type="NCBI Taxonomy" id="1225564"/>
    <lineage>
        <taxon>Bacteria</taxon>
        <taxon>Pseudomonadati</taxon>
        <taxon>Pseudomonadota</taxon>
        <taxon>Alphaproteobacteria</taxon>
        <taxon>Hyphomicrobiales</taxon>
        <taxon>Methylobacteriaceae</taxon>
        <taxon>Microvirga</taxon>
    </lineage>
</organism>